<sequence length="141" mass="15875">SKILRICRDYLHDEWKSTPISAYQFKHISGGLSNYLYYVALPETGKDDNNTTIEDLESANEPRKVLVRIFGQSHSNDDSIESILTESVIFTLLSERGLGPRLYGIFQGGRIEEFIANGRSLMTEELYDANLSVQIAEKVAA</sequence>
<gene>
    <name evidence="4" type="ORF">g.46266</name>
</gene>
<feature type="non-terminal residue" evidence="4">
    <location>
        <position position="141"/>
    </location>
</feature>
<dbReference type="GO" id="GO:0004305">
    <property type="term" value="F:ethanolamine kinase activity"/>
    <property type="evidence" value="ECO:0007669"/>
    <property type="project" value="TreeGrafter"/>
</dbReference>
<dbReference type="GO" id="GO:0005737">
    <property type="term" value="C:cytoplasm"/>
    <property type="evidence" value="ECO:0007669"/>
    <property type="project" value="TreeGrafter"/>
</dbReference>
<dbReference type="InterPro" id="IPR011009">
    <property type="entry name" value="Kinase-like_dom_sf"/>
</dbReference>
<dbReference type="Gene3D" id="3.30.200.20">
    <property type="entry name" value="Phosphorylase Kinase, domain 1"/>
    <property type="match status" value="1"/>
</dbReference>
<keyword evidence="1" id="KW-0594">Phospholipid biosynthesis</keyword>
<dbReference type="EMBL" id="GECZ01031244">
    <property type="protein sequence ID" value="JAS38525.1"/>
    <property type="molecule type" value="Transcribed_RNA"/>
</dbReference>
<evidence type="ECO:0008006" key="5">
    <source>
        <dbReference type="Google" id="ProtNLM"/>
    </source>
</evidence>
<keyword evidence="2" id="KW-1208">Phospholipid metabolism</keyword>
<reference evidence="4" key="1">
    <citation type="submission" date="2015-11" db="EMBL/GenBank/DDBJ databases">
        <title>De novo transcriptome assembly of four potential Pierce s Disease insect vectors from Arizona vineyards.</title>
        <authorList>
            <person name="Tassone E.E."/>
        </authorList>
    </citation>
    <scope>NUCLEOTIDE SEQUENCE</scope>
</reference>
<name>A0A1B6EKT0_9HEMI</name>
<dbReference type="PANTHER" id="PTHR22603:SF93">
    <property type="entry name" value="RE24176P"/>
    <property type="match status" value="1"/>
</dbReference>
<keyword evidence="1" id="KW-0444">Lipid biosynthesis</keyword>
<keyword evidence="1" id="KW-0443">Lipid metabolism</keyword>
<dbReference type="GO" id="GO:0004103">
    <property type="term" value="F:choline kinase activity"/>
    <property type="evidence" value="ECO:0007669"/>
    <property type="project" value="TreeGrafter"/>
</dbReference>
<dbReference type="PANTHER" id="PTHR22603">
    <property type="entry name" value="CHOLINE/ETHANOALAMINE KINASE"/>
    <property type="match status" value="1"/>
</dbReference>
<protein>
    <recommendedName>
        <fullName evidence="5">Choline kinase</fullName>
    </recommendedName>
</protein>
<evidence type="ECO:0000313" key="4">
    <source>
        <dbReference type="EMBL" id="JAS38525.1"/>
    </source>
</evidence>
<accession>A0A1B6EKT0</accession>
<dbReference type="SUPFAM" id="SSF56112">
    <property type="entry name" value="Protein kinase-like (PK-like)"/>
    <property type="match status" value="1"/>
</dbReference>
<comment type="similarity">
    <text evidence="3">Belongs to the choline/ethanolamine kinase family.</text>
</comment>
<evidence type="ECO:0000256" key="1">
    <source>
        <dbReference type="ARBA" id="ARBA00023209"/>
    </source>
</evidence>
<organism evidence="4">
    <name type="scientific">Cuerna arida</name>
    <dbReference type="NCBI Taxonomy" id="1464854"/>
    <lineage>
        <taxon>Eukaryota</taxon>
        <taxon>Metazoa</taxon>
        <taxon>Ecdysozoa</taxon>
        <taxon>Arthropoda</taxon>
        <taxon>Hexapoda</taxon>
        <taxon>Insecta</taxon>
        <taxon>Pterygota</taxon>
        <taxon>Neoptera</taxon>
        <taxon>Paraneoptera</taxon>
        <taxon>Hemiptera</taxon>
        <taxon>Auchenorrhyncha</taxon>
        <taxon>Membracoidea</taxon>
        <taxon>Cicadellidae</taxon>
        <taxon>Cicadellinae</taxon>
        <taxon>Proconiini</taxon>
        <taxon>Cuerna</taxon>
    </lineage>
</organism>
<evidence type="ECO:0000256" key="3">
    <source>
        <dbReference type="ARBA" id="ARBA00038211"/>
    </source>
</evidence>
<dbReference type="AlphaFoldDB" id="A0A1B6EKT0"/>
<feature type="non-terminal residue" evidence="4">
    <location>
        <position position="1"/>
    </location>
</feature>
<dbReference type="GO" id="GO:0006646">
    <property type="term" value="P:phosphatidylethanolamine biosynthetic process"/>
    <property type="evidence" value="ECO:0007669"/>
    <property type="project" value="TreeGrafter"/>
</dbReference>
<dbReference type="Pfam" id="PF01633">
    <property type="entry name" value="Choline_kinase"/>
    <property type="match status" value="1"/>
</dbReference>
<evidence type="ECO:0000256" key="2">
    <source>
        <dbReference type="ARBA" id="ARBA00023264"/>
    </source>
</evidence>
<proteinExistence type="inferred from homology"/>